<dbReference type="PROSITE" id="PS50850">
    <property type="entry name" value="MFS"/>
    <property type="match status" value="1"/>
</dbReference>
<organism evidence="8 9">
    <name type="scientific">Anaerovorax odorimutans</name>
    <dbReference type="NCBI Taxonomy" id="109327"/>
    <lineage>
        <taxon>Bacteria</taxon>
        <taxon>Bacillati</taxon>
        <taxon>Bacillota</taxon>
        <taxon>Clostridia</taxon>
        <taxon>Peptostreptococcales</taxon>
        <taxon>Anaerovoracaceae</taxon>
        <taxon>Anaerovorax</taxon>
    </lineage>
</organism>
<sequence length="400" mass="42752">MTQERLQKNIGNMGIAAIMLISSLTVMVGNAITPALPELGKVYGLGNYASWLVTAPALGVVATAILFGRLIDKKGPYWVALFGLLFYGLFGVCGAYMPNAAAIFIDRFLLGAATAAIMNASVALIATFFQGEKQLKVIAVQGMSMEFGGVIFLSISGVLADVSWRSPFYIYSLGFLALILLLIFIPRCGRAAAAAQAEEEGSAPAEKGVPLPLVLLIAFLGMLMFFTLMVSLPIHLQTKLGYSPSFTGYYLAALDLVAVLAAGFMPKIVSRFQPKGCLFAAFCFYGIAFLLYFLSGNAVVLWIAVFFAGIGFGFSTPLFNSLVVNKSTPENKGTNISFCTMAMFGGQFLSALLVSALAGTTLFLVAGLLALLIAACILPIVGRYHKKDREEKCEQYARNA</sequence>
<keyword evidence="9" id="KW-1185">Reference proteome</keyword>
<protein>
    <submittedName>
        <fullName evidence="8">MFS transporter</fullName>
    </submittedName>
</protein>
<reference evidence="8 9" key="1">
    <citation type="submission" date="2022-06" db="EMBL/GenBank/DDBJ databases">
        <title>Isolation of gut microbiota from human fecal samples.</title>
        <authorList>
            <person name="Pamer E.G."/>
            <person name="Barat B."/>
            <person name="Waligurski E."/>
            <person name="Medina S."/>
            <person name="Paddock L."/>
            <person name="Mostad J."/>
        </authorList>
    </citation>
    <scope>NUCLEOTIDE SEQUENCE [LARGE SCALE GENOMIC DNA]</scope>
    <source>
        <strain evidence="8 9">SL.3.17</strain>
    </source>
</reference>
<feature type="transmembrane region" description="Helical" evidence="6">
    <location>
        <begin position="77"/>
        <end position="97"/>
    </location>
</feature>
<evidence type="ECO:0000256" key="1">
    <source>
        <dbReference type="ARBA" id="ARBA00004651"/>
    </source>
</evidence>
<dbReference type="EMBL" id="JANFXK010000009">
    <property type="protein sequence ID" value="MCQ4636903.1"/>
    <property type="molecule type" value="Genomic_DNA"/>
</dbReference>
<feature type="domain" description="Major facilitator superfamily (MFS) profile" evidence="7">
    <location>
        <begin position="9"/>
        <end position="385"/>
    </location>
</feature>
<dbReference type="InterPro" id="IPR036259">
    <property type="entry name" value="MFS_trans_sf"/>
</dbReference>
<evidence type="ECO:0000256" key="2">
    <source>
        <dbReference type="ARBA" id="ARBA00022448"/>
    </source>
</evidence>
<feature type="transmembrane region" description="Helical" evidence="6">
    <location>
        <begin position="48"/>
        <end position="70"/>
    </location>
</feature>
<accession>A0ABT1RNY1</accession>
<dbReference type="Proteomes" id="UP001524502">
    <property type="component" value="Unassembled WGS sequence"/>
</dbReference>
<dbReference type="PANTHER" id="PTHR42718">
    <property type="entry name" value="MAJOR FACILITATOR SUPERFAMILY MULTIDRUG TRANSPORTER MFSC"/>
    <property type="match status" value="1"/>
</dbReference>
<feature type="transmembrane region" description="Helical" evidence="6">
    <location>
        <begin position="12"/>
        <end position="36"/>
    </location>
</feature>
<name>A0ABT1RNY1_9FIRM</name>
<feature type="transmembrane region" description="Helical" evidence="6">
    <location>
        <begin position="143"/>
        <end position="162"/>
    </location>
</feature>
<dbReference type="InterPro" id="IPR011701">
    <property type="entry name" value="MFS"/>
</dbReference>
<feature type="transmembrane region" description="Helical" evidence="6">
    <location>
        <begin position="277"/>
        <end position="294"/>
    </location>
</feature>
<dbReference type="Pfam" id="PF07690">
    <property type="entry name" value="MFS_1"/>
    <property type="match status" value="1"/>
</dbReference>
<evidence type="ECO:0000256" key="5">
    <source>
        <dbReference type="ARBA" id="ARBA00023136"/>
    </source>
</evidence>
<feature type="transmembrane region" description="Helical" evidence="6">
    <location>
        <begin position="246"/>
        <end position="265"/>
    </location>
</feature>
<comment type="caution">
    <text evidence="8">The sequence shown here is derived from an EMBL/GenBank/DDBJ whole genome shotgun (WGS) entry which is preliminary data.</text>
</comment>
<evidence type="ECO:0000256" key="6">
    <source>
        <dbReference type="SAM" id="Phobius"/>
    </source>
</evidence>
<evidence type="ECO:0000256" key="4">
    <source>
        <dbReference type="ARBA" id="ARBA00022989"/>
    </source>
</evidence>
<evidence type="ECO:0000313" key="9">
    <source>
        <dbReference type="Proteomes" id="UP001524502"/>
    </source>
</evidence>
<feature type="transmembrane region" description="Helical" evidence="6">
    <location>
        <begin position="336"/>
        <end position="356"/>
    </location>
</feature>
<dbReference type="CDD" id="cd17473">
    <property type="entry name" value="MFS_arabinose_efflux_permease_like"/>
    <property type="match status" value="1"/>
</dbReference>
<evidence type="ECO:0000256" key="3">
    <source>
        <dbReference type="ARBA" id="ARBA00022692"/>
    </source>
</evidence>
<proteinExistence type="predicted"/>
<feature type="transmembrane region" description="Helical" evidence="6">
    <location>
        <begin position="209"/>
        <end position="234"/>
    </location>
</feature>
<dbReference type="Gene3D" id="1.20.1250.20">
    <property type="entry name" value="MFS general substrate transporter like domains"/>
    <property type="match status" value="1"/>
</dbReference>
<feature type="transmembrane region" description="Helical" evidence="6">
    <location>
        <begin position="362"/>
        <end position="382"/>
    </location>
</feature>
<keyword evidence="5 6" id="KW-0472">Membrane</keyword>
<keyword evidence="3 6" id="KW-0812">Transmembrane</keyword>
<dbReference type="InterPro" id="IPR020846">
    <property type="entry name" value="MFS_dom"/>
</dbReference>
<feature type="transmembrane region" description="Helical" evidence="6">
    <location>
        <begin position="109"/>
        <end position="131"/>
    </location>
</feature>
<dbReference type="PANTHER" id="PTHR42718:SF9">
    <property type="entry name" value="MAJOR FACILITATOR SUPERFAMILY MULTIDRUG TRANSPORTER MFSC"/>
    <property type="match status" value="1"/>
</dbReference>
<gene>
    <name evidence="8" type="ORF">NE619_09180</name>
</gene>
<dbReference type="RefSeq" id="WP_256132096.1">
    <property type="nucleotide sequence ID" value="NZ_JANFXK010000009.1"/>
</dbReference>
<keyword evidence="2" id="KW-0813">Transport</keyword>
<evidence type="ECO:0000259" key="7">
    <source>
        <dbReference type="PROSITE" id="PS50850"/>
    </source>
</evidence>
<keyword evidence="4 6" id="KW-1133">Transmembrane helix</keyword>
<feature type="transmembrane region" description="Helical" evidence="6">
    <location>
        <begin position="168"/>
        <end position="188"/>
    </location>
</feature>
<evidence type="ECO:0000313" key="8">
    <source>
        <dbReference type="EMBL" id="MCQ4636903.1"/>
    </source>
</evidence>
<feature type="transmembrane region" description="Helical" evidence="6">
    <location>
        <begin position="300"/>
        <end position="324"/>
    </location>
</feature>
<dbReference type="SUPFAM" id="SSF103473">
    <property type="entry name" value="MFS general substrate transporter"/>
    <property type="match status" value="1"/>
</dbReference>
<comment type="subcellular location">
    <subcellularLocation>
        <location evidence="1">Cell membrane</location>
        <topology evidence="1">Multi-pass membrane protein</topology>
    </subcellularLocation>
</comment>